<dbReference type="Proteomes" id="UP001596047">
    <property type="component" value="Unassembled WGS sequence"/>
</dbReference>
<dbReference type="Gene3D" id="1.10.10.60">
    <property type="entry name" value="Homeodomain-like"/>
    <property type="match status" value="1"/>
</dbReference>
<evidence type="ECO:0000313" key="3">
    <source>
        <dbReference type="EMBL" id="MFC5648996.1"/>
    </source>
</evidence>
<accession>A0ABW0VT33</accession>
<dbReference type="RefSeq" id="WP_379187484.1">
    <property type="nucleotide sequence ID" value="NZ_JBHSOW010000028.1"/>
</dbReference>
<dbReference type="InterPro" id="IPR046118">
    <property type="entry name" value="DUF6115"/>
</dbReference>
<feature type="region of interest" description="Disordered" evidence="2">
    <location>
        <begin position="119"/>
        <end position="146"/>
    </location>
</feature>
<gene>
    <name evidence="3" type="ORF">ACFPYJ_07600</name>
</gene>
<dbReference type="Pfam" id="PF19610">
    <property type="entry name" value="DUF6115"/>
    <property type="match status" value="1"/>
</dbReference>
<feature type="compositionally biased region" description="Polar residues" evidence="2">
    <location>
        <begin position="125"/>
        <end position="136"/>
    </location>
</feature>
<evidence type="ECO:0000256" key="2">
    <source>
        <dbReference type="SAM" id="MobiDB-lite"/>
    </source>
</evidence>
<evidence type="ECO:0000313" key="4">
    <source>
        <dbReference type="Proteomes" id="UP001596047"/>
    </source>
</evidence>
<evidence type="ECO:0000256" key="1">
    <source>
        <dbReference type="SAM" id="Coils"/>
    </source>
</evidence>
<name>A0ABW0VT33_9BACL</name>
<protein>
    <submittedName>
        <fullName evidence="3">DUF6115 domain-containing protein</fullName>
    </submittedName>
</protein>
<dbReference type="EMBL" id="JBHSOW010000028">
    <property type="protein sequence ID" value="MFC5648996.1"/>
    <property type="molecule type" value="Genomic_DNA"/>
</dbReference>
<keyword evidence="1" id="KW-0175">Coiled coil</keyword>
<sequence length="197" mass="21806">MEAWQTIMLLGAVAIVCATVLPRKAAPMKNDSINQPSQTVRNMETALDSFMENMESDNRQMVELVTKFQQDAQANAVKSEQRIKELEKRCADLEAVLSEQAQYASAASIEPALGKPLSVEAQKRPSAQNTIETTAVDSEESSPAAEKSSIRSRYYELFELYNHGKSIEAIAKKLGINKGEVQLILQLSKQEEAGRDE</sequence>
<comment type="caution">
    <text evidence="3">The sequence shown here is derived from an EMBL/GenBank/DDBJ whole genome shotgun (WGS) entry which is preliminary data.</text>
</comment>
<feature type="coiled-coil region" evidence="1">
    <location>
        <begin position="69"/>
        <end position="103"/>
    </location>
</feature>
<proteinExistence type="predicted"/>
<keyword evidence="4" id="KW-1185">Reference proteome</keyword>
<organism evidence="3 4">
    <name type="scientific">Paenibacillus solisilvae</name>
    <dbReference type="NCBI Taxonomy" id="2486751"/>
    <lineage>
        <taxon>Bacteria</taxon>
        <taxon>Bacillati</taxon>
        <taxon>Bacillota</taxon>
        <taxon>Bacilli</taxon>
        <taxon>Bacillales</taxon>
        <taxon>Paenibacillaceae</taxon>
        <taxon>Paenibacillus</taxon>
    </lineage>
</organism>
<reference evidence="4" key="1">
    <citation type="journal article" date="2019" name="Int. J. Syst. Evol. Microbiol.">
        <title>The Global Catalogue of Microorganisms (GCM) 10K type strain sequencing project: providing services to taxonomists for standard genome sequencing and annotation.</title>
        <authorList>
            <consortium name="The Broad Institute Genomics Platform"/>
            <consortium name="The Broad Institute Genome Sequencing Center for Infectious Disease"/>
            <person name="Wu L."/>
            <person name="Ma J."/>
        </authorList>
    </citation>
    <scope>NUCLEOTIDE SEQUENCE [LARGE SCALE GENOMIC DNA]</scope>
    <source>
        <strain evidence="4">CGMCC 1.3240</strain>
    </source>
</reference>